<keyword evidence="3" id="KW-1185">Reference proteome</keyword>
<dbReference type="AlphaFoldDB" id="A0A8T0TM70"/>
<feature type="chain" id="PRO_5035921781" description="Secreted protein" evidence="1">
    <location>
        <begin position="31"/>
        <end position="95"/>
    </location>
</feature>
<organism evidence="2 3">
    <name type="scientific">Panicum virgatum</name>
    <name type="common">Blackwell switchgrass</name>
    <dbReference type="NCBI Taxonomy" id="38727"/>
    <lineage>
        <taxon>Eukaryota</taxon>
        <taxon>Viridiplantae</taxon>
        <taxon>Streptophyta</taxon>
        <taxon>Embryophyta</taxon>
        <taxon>Tracheophyta</taxon>
        <taxon>Spermatophyta</taxon>
        <taxon>Magnoliopsida</taxon>
        <taxon>Liliopsida</taxon>
        <taxon>Poales</taxon>
        <taxon>Poaceae</taxon>
        <taxon>PACMAD clade</taxon>
        <taxon>Panicoideae</taxon>
        <taxon>Panicodae</taxon>
        <taxon>Paniceae</taxon>
        <taxon>Panicinae</taxon>
        <taxon>Panicum</taxon>
        <taxon>Panicum sect. Hiantes</taxon>
    </lineage>
</organism>
<name>A0A8T0TM70_PANVG</name>
<feature type="signal peptide" evidence="1">
    <location>
        <begin position="1"/>
        <end position="30"/>
    </location>
</feature>
<gene>
    <name evidence="2" type="ORF">PVAP13_4KG174633</name>
</gene>
<dbReference type="Proteomes" id="UP000823388">
    <property type="component" value="Chromosome 4K"/>
</dbReference>
<proteinExistence type="predicted"/>
<accession>A0A8T0TM70</accession>
<protein>
    <recommendedName>
        <fullName evidence="4">Secreted protein</fullName>
    </recommendedName>
</protein>
<evidence type="ECO:0008006" key="4">
    <source>
        <dbReference type="Google" id="ProtNLM"/>
    </source>
</evidence>
<comment type="caution">
    <text evidence="2">The sequence shown here is derived from an EMBL/GenBank/DDBJ whole genome shotgun (WGS) entry which is preliminary data.</text>
</comment>
<evidence type="ECO:0000313" key="2">
    <source>
        <dbReference type="EMBL" id="KAG2610165.1"/>
    </source>
</evidence>
<sequence>MQESDTYPWYCLLWWVSVLWWVSRFSISSGSKQIGIWKHANRQERQVSNCRVRPGANPYRNGNLLHSETKPIISAAGSRLTAETVVLNCSVFVKG</sequence>
<evidence type="ECO:0000256" key="1">
    <source>
        <dbReference type="SAM" id="SignalP"/>
    </source>
</evidence>
<dbReference type="EMBL" id="CM029043">
    <property type="protein sequence ID" value="KAG2610165.1"/>
    <property type="molecule type" value="Genomic_DNA"/>
</dbReference>
<evidence type="ECO:0000313" key="3">
    <source>
        <dbReference type="Proteomes" id="UP000823388"/>
    </source>
</evidence>
<reference evidence="2" key="1">
    <citation type="submission" date="2020-05" db="EMBL/GenBank/DDBJ databases">
        <title>WGS assembly of Panicum virgatum.</title>
        <authorList>
            <person name="Lovell J.T."/>
            <person name="Jenkins J."/>
            <person name="Shu S."/>
            <person name="Juenger T.E."/>
            <person name="Schmutz J."/>
        </authorList>
    </citation>
    <scope>NUCLEOTIDE SEQUENCE</scope>
    <source>
        <strain evidence="2">AP13</strain>
    </source>
</reference>
<keyword evidence="1" id="KW-0732">Signal</keyword>